<comment type="catalytic activity">
    <reaction evidence="6">
        <text>a 5'-end (N(7)-methyl 5'-triphosphoguanosine)-ribonucleoside in snRNA + S-adenosyl-L-methionine = a 5'-end (N(2),N(7)-dimethyl 5'-triphosphoguanosine)-ribonucleoside in snRNA + S-adenosyl-L-homocysteine + H(+)</text>
        <dbReference type="Rhea" id="RHEA:78471"/>
        <dbReference type="Rhea" id="RHEA-COMP:19085"/>
        <dbReference type="Rhea" id="RHEA-COMP:19087"/>
        <dbReference type="ChEBI" id="CHEBI:15378"/>
        <dbReference type="ChEBI" id="CHEBI:57856"/>
        <dbReference type="ChEBI" id="CHEBI:59789"/>
        <dbReference type="ChEBI" id="CHEBI:156461"/>
        <dbReference type="ChEBI" id="CHEBI:172880"/>
    </reaction>
    <physiologicalReaction direction="left-to-right" evidence="6">
        <dbReference type="Rhea" id="RHEA:78472"/>
    </physiologicalReaction>
</comment>
<dbReference type="SUPFAM" id="SSF53335">
    <property type="entry name" value="S-adenosyl-L-methionine-dependent methyltransferases"/>
    <property type="match status" value="1"/>
</dbReference>
<dbReference type="GO" id="GO:0005634">
    <property type="term" value="C:nucleus"/>
    <property type="evidence" value="ECO:0007669"/>
    <property type="project" value="TreeGrafter"/>
</dbReference>
<comment type="caution">
    <text evidence="9">The sequence shown here is derived from an EMBL/GenBank/DDBJ whole genome shotgun (WGS) entry which is preliminary data.</text>
</comment>
<feature type="compositionally biased region" description="Polar residues" evidence="8">
    <location>
        <begin position="67"/>
        <end position="88"/>
    </location>
</feature>
<proteinExistence type="inferred from homology"/>
<name>A0AAD2GAL6_9STRA</name>
<evidence type="ECO:0000313" key="10">
    <source>
        <dbReference type="Proteomes" id="UP001295423"/>
    </source>
</evidence>
<feature type="compositionally biased region" description="Basic residues" evidence="8">
    <location>
        <begin position="15"/>
        <end position="25"/>
    </location>
</feature>
<sequence>MEGGASNAQGGPNRRNGRNRRRRNNKNSGNAGNGNGNNTNNTNTNNNNRSQPQPQSRSQSMDGSMGMTGNSKPPTPGNNKSQSPQRNIHQGKKKSRSPNRDGRSTSPLRPHQRIHKSQNPDMTVVINRSDLWDSAAHFQPDETYVQHHQHPQPNLLVKPFQFIPHVPNHHAPSIVTARVPYNLESIKPPPQFADGLFDVFDRVTPNPHDSSVVHDKYWCQRRRLFSRFDAGIQLDSEGWFSVTPEVIADHVAQRVANLAKPIVQARNDGYGIVIMDAFCGCGGNSVAFGKIDTSLVSRVVCVDTDRTKLMKAAHNASLYGIPTNKLVFIECNSTFILKYCYKNGQFILDQPSTQLPKYMPKPVQMTRHAGYRIGGLDLLPRRIDAVFMDPPWGGVDYEVFGKNGYDLKKNMKIRISPEEDEYEADGDGFGDDFFDTFSTPTNHQKMSQKARKANFNKHTEGDFIDGMEMLKVAAEATASRIVLFDMPRNTNKVSLGLSAYEAGYKGNIKLEEHYLNGRLKTVTAYMGADYSGLINNHNQGKDAAEVHS</sequence>
<dbReference type="Pfam" id="PF09445">
    <property type="entry name" value="Methyltransf_15"/>
    <property type="match status" value="1"/>
</dbReference>
<dbReference type="PANTHER" id="PTHR14741:SF32">
    <property type="entry name" value="TRIMETHYLGUANOSINE SYNTHASE"/>
    <property type="match status" value="1"/>
</dbReference>
<comment type="similarity">
    <text evidence="2">Belongs to the methyltransferase superfamily. Trimethylguanosine synthase family.</text>
</comment>
<feature type="compositionally biased region" description="Low complexity" evidence="8">
    <location>
        <begin position="26"/>
        <end position="60"/>
    </location>
</feature>
<dbReference type="Proteomes" id="UP001295423">
    <property type="component" value="Unassembled WGS sequence"/>
</dbReference>
<dbReference type="EMBL" id="CAKOGP040002313">
    <property type="protein sequence ID" value="CAJ1966906.1"/>
    <property type="molecule type" value="Genomic_DNA"/>
</dbReference>
<feature type="region of interest" description="Disordered" evidence="8">
    <location>
        <begin position="1"/>
        <end position="122"/>
    </location>
</feature>
<comment type="catalytic activity">
    <reaction evidence="4">
        <text>a 5'-end (N(7)-methyl 5'-triphosphoguanosine)-ribonucleoside in snoRNA + S-adenosyl-L-methionine = a 5'-end (N(2),N(7)-dimethyl 5'-triphosphoguanosine)-ribonucleoside in snoRNA + S-adenosyl-L-homocysteine + H(+)</text>
        <dbReference type="Rhea" id="RHEA:78475"/>
        <dbReference type="Rhea" id="RHEA-COMP:19086"/>
        <dbReference type="Rhea" id="RHEA-COMP:19088"/>
        <dbReference type="ChEBI" id="CHEBI:15378"/>
        <dbReference type="ChEBI" id="CHEBI:57856"/>
        <dbReference type="ChEBI" id="CHEBI:59789"/>
        <dbReference type="ChEBI" id="CHEBI:156461"/>
        <dbReference type="ChEBI" id="CHEBI:172880"/>
    </reaction>
    <physiologicalReaction direction="left-to-right" evidence="4">
        <dbReference type="Rhea" id="RHEA:78476"/>
    </physiologicalReaction>
</comment>
<dbReference type="PANTHER" id="PTHR14741">
    <property type="entry name" value="S-ADENOSYLMETHIONINE-DEPENDENT METHYLTRANSFERASE RELATED"/>
    <property type="match status" value="1"/>
</dbReference>
<evidence type="ECO:0000256" key="3">
    <source>
        <dbReference type="ARBA" id="ARBA00047418"/>
    </source>
</evidence>
<evidence type="ECO:0000256" key="1">
    <source>
        <dbReference type="ARBA" id="ARBA00018517"/>
    </source>
</evidence>
<keyword evidence="10" id="KW-1185">Reference proteome</keyword>
<dbReference type="InterPro" id="IPR019012">
    <property type="entry name" value="RNA_cap_Gua-N2-MeTrfase"/>
</dbReference>
<comment type="catalytic activity">
    <reaction evidence="5">
        <text>a 5'-end (N(2),N(7)-dimethyl 5'-triphosphoguanosine)-ribonucleoside in snRNA + S-adenosyl-L-methionine = a 5'-end (N(2),N(2),N(7)-trimethyl 5'-triphosphoguanosine)-ribonucleoside in snRNA + S-adenosyl-L-homocysteine + H(+)</text>
        <dbReference type="Rhea" id="RHEA:78479"/>
        <dbReference type="Rhea" id="RHEA-COMP:19087"/>
        <dbReference type="Rhea" id="RHEA-COMP:19089"/>
        <dbReference type="ChEBI" id="CHEBI:15378"/>
        <dbReference type="ChEBI" id="CHEBI:57856"/>
        <dbReference type="ChEBI" id="CHEBI:59789"/>
        <dbReference type="ChEBI" id="CHEBI:167623"/>
        <dbReference type="ChEBI" id="CHEBI:172880"/>
    </reaction>
    <physiologicalReaction direction="left-to-right" evidence="5">
        <dbReference type="Rhea" id="RHEA:78480"/>
    </physiologicalReaction>
</comment>
<evidence type="ECO:0000256" key="8">
    <source>
        <dbReference type="SAM" id="MobiDB-lite"/>
    </source>
</evidence>
<dbReference type="GO" id="GO:0071164">
    <property type="term" value="F:RNA cap trimethylguanosine synthase activity"/>
    <property type="evidence" value="ECO:0007669"/>
    <property type="project" value="TreeGrafter"/>
</dbReference>
<protein>
    <recommendedName>
        <fullName evidence="1">Trimethylguanosine synthase</fullName>
    </recommendedName>
    <alternativeName>
        <fullName evidence="7">Cap-specific guanine-N(2) methyltransferase</fullName>
    </alternativeName>
</protein>
<dbReference type="AlphaFoldDB" id="A0AAD2GAL6"/>
<reference evidence="9" key="1">
    <citation type="submission" date="2023-08" db="EMBL/GenBank/DDBJ databases">
        <authorList>
            <person name="Audoor S."/>
            <person name="Bilcke G."/>
        </authorList>
    </citation>
    <scope>NUCLEOTIDE SEQUENCE</scope>
</reference>
<evidence type="ECO:0000313" key="9">
    <source>
        <dbReference type="EMBL" id="CAJ1966906.1"/>
    </source>
</evidence>
<organism evidence="9 10">
    <name type="scientific">Cylindrotheca closterium</name>
    <dbReference type="NCBI Taxonomy" id="2856"/>
    <lineage>
        <taxon>Eukaryota</taxon>
        <taxon>Sar</taxon>
        <taxon>Stramenopiles</taxon>
        <taxon>Ochrophyta</taxon>
        <taxon>Bacillariophyta</taxon>
        <taxon>Bacillariophyceae</taxon>
        <taxon>Bacillariophycidae</taxon>
        <taxon>Bacillariales</taxon>
        <taxon>Bacillariaceae</taxon>
        <taxon>Cylindrotheca</taxon>
    </lineage>
</organism>
<accession>A0AAD2GAL6</accession>
<dbReference type="InterPro" id="IPR029063">
    <property type="entry name" value="SAM-dependent_MTases_sf"/>
</dbReference>
<evidence type="ECO:0000256" key="4">
    <source>
        <dbReference type="ARBA" id="ARBA00048740"/>
    </source>
</evidence>
<evidence type="ECO:0000256" key="7">
    <source>
        <dbReference type="ARBA" id="ARBA00049790"/>
    </source>
</evidence>
<gene>
    <name evidence="9" type="ORF">CYCCA115_LOCUS22492</name>
</gene>
<dbReference type="Gene3D" id="3.40.50.150">
    <property type="entry name" value="Vaccinia Virus protein VP39"/>
    <property type="match status" value="1"/>
</dbReference>
<evidence type="ECO:0000256" key="2">
    <source>
        <dbReference type="ARBA" id="ARBA00025783"/>
    </source>
</evidence>
<comment type="catalytic activity">
    <reaction evidence="3">
        <text>a 5'-end (N(2),N(7)-dimethyl 5'-triphosphoguanosine)-ribonucleoside in snoRNA + S-adenosyl-L-methionine = a 5'-end (N(2),N(2),N(7)-trimethyl 5'-triphosphoguanosine)-ribonucleoside in snoRNA + S-adenosyl-L-homocysteine + H(+)</text>
        <dbReference type="Rhea" id="RHEA:78507"/>
        <dbReference type="Rhea" id="RHEA-COMP:19088"/>
        <dbReference type="Rhea" id="RHEA-COMP:19090"/>
        <dbReference type="ChEBI" id="CHEBI:15378"/>
        <dbReference type="ChEBI" id="CHEBI:57856"/>
        <dbReference type="ChEBI" id="CHEBI:59789"/>
        <dbReference type="ChEBI" id="CHEBI:167623"/>
        <dbReference type="ChEBI" id="CHEBI:172880"/>
    </reaction>
    <physiologicalReaction direction="left-to-right" evidence="3">
        <dbReference type="Rhea" id="RHEA:78508"/>
    </physiologicalReaction>
</comment>
<evidence type="ECO:0000256" key="5">
    <source>
        <dbReference type="ARBA" id="ARBA00048763"/>
    </source>
</evidence>
<evidence type="ECO:0000256" key="6">
    <source>
        <dbReference type="ARBA" id="ARBA00049075"/>
    </source>
</evidence>